<dbReference type="PANTHER" id="PTHR31836">
    <property type="match status" value="1"/>
</dbReference>
<evidence type="ECO:0000313" key="3">
    <source>
        <dbReference type="EMBL" id="KAH7021329.1"/>
    </source>
</evidence>
<organism evidence="3 4">
    <name type="scientific">Microdochium trichocladiopsis</name>
    <dbReference type="NCBI Taxonomy" id="1682393"/>
    <lineage>
        <taxon>Eukaryota</taxon>
        <taxon>Fungi</taxon>
        <taxon>Dikarya</taxon>
        <taxon>Ascomycota</taxon>
        <taxon>Pezizomycotina</taxon>
        <taxon>Sordariomycetes</taxon>
        <taxon>Xylariomycetidae</taxon>
        <taxon>Xylariales</taxon>
        <taxon>Microdochiaceae</taxon>
        <taxon>Microdochium</taxon>
    </lineage>
</organism>
<dbReference type="RefSeq" id="XP_046007530.1">
    <property type="nucleotide sequence ID" value="XM_046150611.1"/>
</dbReference>
<dbReference type="Gene3D" id="2.40.40.10">
    <property type="entry name" value="RlpA-like domain"/>
    <property type="match status" value="1"/>
</dbReference>
<feature type="non-terminal residue" evidence="3">
    <location>
        <position position="1"/>
    </location>
</feature>
<dbReference type="EMBL" id="JAGTJQ010000010">
    <property type="protein sequence ID" value="KAH7021329.1"/>
    <property type="molecule type" value="Genomic_DNA"/>
</dbReference>
<comment type="caution">
    <text evidence="3">The sequence shown here is derived from an EMBL/GenBank/DDBJ whole genome shotgun (WGS) entry which is preliminary data.</text>
</comment>
<dbReference type="InterPro" id="IPR036908">
    <property type="entry name" value="RlpA-like_sf"/>
</dbReference>
<dbReference type="PANTHER" id="PTHR31836:SF28">
    <property type="entry name" value="SRCR DOMAIN-CONTAINING PROTEIN-RELATED"/>
    <property type="match status" value="1"/>
</dbReference>
<evidence type="ECO:0008006" key="5">
    <source>
        <dbReference type="Google" id="ProtNLM"/>
    </source>
</evidence>
<evidence type="ECO:0000313" key="4">
    <source>
        <dbReference type="Proteomes" id="UP000756346"/>
    </source>
</evidence>
<accession>A0A9P9BKK1</accession>
<evidence type="ECO:0000256" key="1">
    <source>
        <dbReference type="ARBA" id="ARBA00022729"/>
    </source>
</evidence>
<protein>
    <recommendedName>
        <fullName evidence="5">RlpA-like protein double-psi beta-barrel domain-containing protein</fullName>
    </recommendedName>
</protein>
<dbReference type="AlphaFoldDB" id="A0A9P9BKK1"/>
<reference evidence="3" key="1">
    <citation type="journal article" date="2021" name="Nat. Commun.">
        <title>Genetic determinants of endophytism in the Arabidopsis root mycobiome.</title>
        <authorList>
            <person name="Mesny F."/>
            <person name="Miyauchi S."/>
            <person name="Thiergart T."/>
            <person name="Pickel B."/>
            <person name="Atanasova L."/>
            <person name="Karlsson M."/>
            <person name="Huettel B."/>
            <person name="Barry K.W."/>
            <person name="Haridas S."/>
            <person name="Chen C."/>
            <person name="Bauer D."/>
            <person name="Andreopoulos W."/>
            <person name="Pangilinan J."/>
            <person name="LaButti K."/>
            <person name="Riley R."/>
            <person name="Lipzen A."/>
            <person name="Clum A."/>
            <person name="Drula E."/>
            <person name="Henrissat B."/>
            <person name="Kohler A."/>
            <person name="Grigoriev I.V."/>
            <person name="Martin F.M."/>
            <person name="Hacquard S."/>
        </authorList>
    </citation>
    <scope>NUCLEOTIDE SEQUENCE</scope>
    <source>
        <strain evidence="3">MPI-CAGE-CH-0230</strain>
    </source>
</reference>
<keyword evidence="1" id="KW-0732">Signal</keyword>
<gene>
    <name evidence="3" type="ORF">B0I36DRAFT_251379</name>
</gene>
<feature type="region of interest" description="Disordered" evidence="2">
    <location>
        <begin position="66"/>
        <end position="89"/>
    </location>
</feature>
<keyword evidence="4" id="KW-1185">Reference proteome</keyword>
<proteinExistence type="predicted"/>
<name>A0A9P9BKK1_9PEZI</name>
<sequence length="138" mass="14660">GKTYQGELTYYAPGLGACGIVSGPNDAIVSVSHILFDAASTSGNPNANPLCGRKIRITRDKSSRAAARMIGRSSTTTMRGAGRRKDSVTMEKRASVEVTVVDRCEGCQAADLDLSLSVFTQLAEESEGRVEGTWTWAS</sequence>
<dbReference type="Proteomes" id="UP000756346">
    <property type="component" value="Unassembled WGS sequence"/>
</dbReference>
<dbReference type="OrthoDB" id="623670at2759"/>
<dbReference type="CDD" id="cd22191">
    <property type="entry name" value="DPBB_RlpA_EXP_N-like"/>
    <property type="match status" value="1"/>
</dbReference>
<dbReference type="GeneID" id="70180157"/>
<dbReference type="InterPro" id="IPR051477">
    <property type="entry name" value="Expansin_CellWall"/>
</dbReference>
<dbReference type="SUPFAM" id="SSF50685">
    <property type="entry name" value="Barwin-like endoglucanases"/>
    <property type="match status" value="1"/>
</dbReference>
<evidence type="ECO:0000256" key="2">
    <source>
        <dbReference type="SAM" id="MobiDB-lite"/>
    </source>
</evidence>